<keyword evidence="2" id="KW-1185">Reference proteome</keyword>
<comment type="caution">
    <text evidence="1">The sequence shown here is derived from an EMBL/GenBank/DDBJ whole genome shotgun (WGS) entry which is preliminary data.</text>
</comment>
<dbReference type="AlphaFoldDB" id="A0A5D0IPX2"/>
<dbReference type="Gene3D" id="3.90.1140.10">
    <property type="entry name" value="Cyclic phosphodiesterase"/>
    <property type="match status" value="1"/>
</dbReference>
<protein>
    <submittedName>
        <fullName evidence="1">Mutarotase</fullName>
    </submittedName>
</protein>
<dbReference type="Proteomes" id="UP000323930">
    <property type="component" value="Unassembled WGS sequence"/>
</dbReference>
<proteinExistence type="predicted"/>
<dbReference type="OrthoDB" id="2326088at2"/>
<reference evidence="1 2" key="1">
    <citation type="submission" date="2019-08" db="EMBL/GenBank/DDBJ databases">
        <title>Seonamhaeicola sediminis sp. nov., isolated from marine sediment.</title>
        <authorList>
            <person name="Cao W.R."/>
        </authorList>
    </citation>
    <scope>NUCLEOTIDE SEQUENCE [LARGE SCALE GENOMIC DNA]</scope>
    <source>
        <strain evidence="1 2">B011</strain>
    </source>
</reference>
<dbReference type="RefSeq" id="WP_148540922.1">
    <property type="nucleotide sequence ID" value="NZ_VSDQ01000409.1"/>
</dbReference>
<accession>A0A5D0IPX2</accession>
<gene>
    <name evidence="1" type="ORF">FUA24_06955</name>
</gene>
<dbReference type="EMBL" id="VSDQ01000409">
    <property type="protein sequence ID" value="TYA84377.1"/>
    <property type="molecule type" value="Genomic_DNA"/>
</dbReference>
<evidence type="ECO:0000313" key="1">
    <source>
        <dbReference type="EMBL" id="TYA84377.1"/>
    </source>
</evidence>
<evidence type="ECO:0000313" key="2">
    <source>
        <dbReference type="Proteomes" id="UP000323930"/>
    </source>
</evidence>
<sequence>MSLKTHYDLLFNDAVESIKNDTYSIDSLIESPSDKRFGITLLARPPIEIKEAIQEFLNEVKIVEPKQYYYNNTDIHITVMSIISCYNGFQLQHVNIEDYIHLINESLKTITSFKISFEGITAASSGLMIQGFMEDNTLNLVRNNLRKTFKTSHLEQSIDKRYTIQTAHATVLRFKAPLNNKSEFLKLIERYRTHNFGTFEVDNLELVFNDWYQRKKFVKKLHKFNLY</sequence>
<organism evidence="1 2">
    <name type="scientific">Seonamhaeicola marinus</name>
    <dbReference type="NCBI Taxonomy" id="1912246"/>
    <lineage>
        <taxon>Bacteria</taxon>
        <taxon>Pseudomonadati</taxon>
        <taxon>Bacteroidota</taxon>
        <taxon>Flavobacteriia</taxon>
        <taxon>Flavobacteriales</taxon>
        <taxon>Flavobacteriaceae</taxon>
    </lineage>
</organism>
<name>A0A5D0IPX2_9FLAO</name>